<dbReference type="Proteomes" id="UP000035083">
    <property type="component" value="Unassembled WGS sequence"/>
</dbReference>
<reference evidence="1 2" key="1">
    <citation type="submission" date="2012-12" db="EMBL/GenBank/DDBJ databases">
        <title>Whole genome shotgun sequence of Gordonia sihwensis NBRC 108236.</title>
        <authorList>
            <person name="Yoshida I."/>
            <person name="Hosoyama A."/>
            <person name="Tsuchikane K."/>
            <person name="Ando Y."/>
            <person name="Baba S."/>
            <person name="Ohji S."/>
            <person name="Hamada M."/>
            <person name="Tamura T."/>
            <person name="Yamazoe A."/>
            <person name="Yamazaki S."/>
            <person name="Fujita N."/>
        </authorList>
    </citation>
    <scope>NUCLEOTIDE SEQUENCE [LARGE SCALE GENOMIC DNA]</scope>
    <source>
        <strain evidence="1 2">NBRC 108236</strain>
    </source>
</reference>
<dbReference type="EMBL" id="BANU01000018">
    <property type="protein sequence ID" value="GAC61504.1"/>
    <property type="molecule type" value="Genomic_DNA"/>
</dbReference>
<evidence type="ECO:0000313" key="1">
    <source>
        <dbReference type="EMBL" id="GAC61504.1"/>
    </source>
</evidence>
<protein>
    <submittedName>
        <fullName evidence="1">Uncharacterized protein</fullName>
    </submittedName>
</protein>
<comment type="caution">
    <text evidence="1">The sequence shown here is derived from an EMBL/GenBank/DDBJ whole genome shotgun (WGS) entry which is preliminary data.</text>
</comment>
<accession>L7LKY1</accession>
<keyword evidence="2" id="KW-1185">Reference proteome</keyword>
<dbReference type="AlphaFoldDB" id="L7LKY1"/>
<proteinExistence type="predicted"/>
<organism evidence="1 2">
    <name type="scientific">Gordonia sihwensis NBRC 108236</name>
    <dbReference type="NCBI Taxonomy" id="1223544"/>
    <lineage>
        <taxon>Bacteria</taxon>
        <taxon>Bacillati</taxon>
        <taxon>Actinomycetota</taxon>
        <taxon>Actinomycetes</taxon>
        <taxon>Mycobacteriales</taxon>
        <taxon>Gordoniaceae</taxon>
        <taxon>Gordonia</taxon>
    </lineage>
</organism>
<name>L7LKY1_9ACTN</name>
<evidence type="ECO:0000313" key="2">
    <source>
        <dbReference type="Proteomes" id="UP000035083"/>
    </source>
</evidence>
<gene>
    <name evidence="1" type="ORF">GSI01S_18_00650</name>
</gene>
<sequence length="70" mass="7750">MLGDWETMILNDGPHAGRVAWRPITTGHGRKAWRVNHIHHAELLPDQGPHAPPGPEDSRIEGYLARLTAA</sequence>